<comment type="caution">
    <text evidence="3">The sequence shown here is derived from an EMBL/GenBank/DDBJ whole genome shotgun (WGS) entry which is preliminary data.</text>
</comment>
<dbReference type="Pfam" id="PF13020">
    <property type="entry name" value="NOV_C"/>
    <property type="match status" value="1"/>
</dbReference>
<gene>
    <name evidence="3" type="ORF">H7U08_12920</name>
</gene>
<dbReference type="AlphaFoldDB" id="A0AAW4QRP1"/>
<dbReference type="InterPro" id="IPR024975">
    <property type="entry name" value="NOV_C"/>
</dbReference>
<accession>A0AAW4QRP1</accession>
<evidence type="ECO:0000313" key="4">
    <source>
        <dbReference type="Proteomes" id="UP001197806"/>
    </source>
</evidence>
<name>A0AAW4QRP1_BACCE</name>
<dbReference type="RefSeq" id="WP_221825882.1">
    <property type="nucleotide sequence ID" value="NZ_JACLPZ010000011.1"/>
</dbReference>
<dbReference type="Proteomes" id="UP001197806">
    <property type="component" value="Unassembled WGS sequence"/>
</dbReference>
<feature type="region of interest" description="Disordered" evidence="1">
    <location>
        <begin position="245"/>
        <end position="266"/>
    </location>
</feature>
<reference evidence="3" key="1">
    <citation type="submission" date="2020-08" db="EMBL/GenBank/DDBJ databases">
        <title>Fungal Genomes of the International Space Station.</title>
        <authorList>
            <person name="Seuylemezian A."/>
            <person name="Singh N.K."/>
            <person name="Wood J."/>
            <person name="Venkateswaran K."/>
        </authorList>
    </citation>
    <scope>NUCLEOTIDE SEQUENCE</scope>
    <source>
        <strain evidence="3">I2-B2</strain>
    </source>
</reference>
<evidence type="ECO:0000256" key="1">
    <source>
        <dbReference type="SAM" id="MobiDB-lite"/>
    </source>
</evidence>
<evidence type="ECO:0000313" key="3">
    <source>
        <dbReference type="EMBL" id="MBY0037449.1"/>
    </source>
</evidence>
<protein>
    <submittedName>
        <fullName evidence="3">DUF3883 domain-containing protein</fullName>
    </submittedName>
</protein>
<feature type="domain" description="Protein NO VEIN C-terminal" evidence="2">
    <location>
        <begin position="326"/>
        <end position="382"/>
    </location>
</feature>
<evidence type="ECO:0000259" key="2">
    <source>
        <dbReference type="Pfam" id="PF13020"/>
    </source>
</evidence>
<proteinExistence type="predicted"/>
<sequence>MDKKIKELINELNLGGRKVWYIPVRSKQTIENYRNTVLDRRTFDGNVLNVSYWGVRLGDKNEKNFESMSVEDFVCFITRDNEGYEVIDSIGVLSAKYVDLTIGETNWNDADFELIVEFESVFVLENKLRLTFKREKLSNILPNVPNEIFHNGYEMFRQWILNERLTRTKLGPKLIEEEELIRIIKNHCGGTYLKVKKDVSSVIKENKNRLEVAKVDLNTLVEDLFDKLNQKETCLPNSVSVITRKQEEGDGKKSLSEKSNESDKGVDLLSKKNQKLLGLMGEEYIFNLLNKSNAELFAELGIKNPDDVLNVEWDNNGYKEDTADYIDKSLGHDIRVITKSKTFKLEIKTSFNNVGYYSISRNELKEMAIYADDYYVVKVNYLSKLIKGGVPTVVLENFPIANIIENLNRVKSMEVYI</sequence>
<organism evidence="3 4">
    <name type="scientific">Bacillus cereus</name>
    <dbReference type="NCBI Taxonomy" id="1396"/>
    <lineage>
        <taxon>Bacteria</taxon>
        <taxon>Bacillati</taxon>
        <taxon>Bacillota</taxon>
        <taxon>Bacilli</taxon>
        <taxon>Bacillales</taxon>
        <taxon>Bacillaceae</taxon>
        <taxon>Bacillus</taxon>
        <taxon>Bacillus cereus group</taxon>
    </lineage>
</organism>
<dbReference type="EMBL" id="JACLPZ010000011">
    <property type="protein sequence ID" value="MBY0037449.1"/>
    <property type="molecule type" value="Genomic_DNA"/>
</dbReference>